<keyword evidence="2 4" id="KW-0547">Nucleotide-binding</keyword>
<dbReference type="InterPro" id="IPR011761">
    <property type="entry name" value="ATP-grasp"/>
</dbReference>
<dbReference type="Pfam" id="PF02655">
    <property type="entry name" value="ATP-grasp_3"/>
    <property type="match status" value="1"/>
</dbReference>
<proteinExistence type="predicted"/>
<dbReference type="PATRIC" id="fig|49338.4.peg.5631"/>
<sequence>MRVGIIGGKLQGVEAAYLAKKAGWDVVLFDRRKKAQGAQLADVFHCMDILRSREEFVAGLKGVDLILPALEDLEVLTALADIGQRTHIPCVLDLDAYRISSSKQRSNQLFAAMGVPAPRPWPDCHFPMLLKPSDGSGSEGVQVIPCREKLERLLHREPRDNWILEEYLEGPSYSIEVMGFSGNYQVFQITELEMDAQYDCKRVLAPARLDLRLKREFEEMALKLAGELSLRGIMDVEVILHAGKLKVLEIDARLPSQTPIAVFHSTGFNMVECLGKAFGQGKMPGPRLKQARQKGAEKPVILEHFLVTPEKIEACGEHILGEAGPLHVLTDFFGADEVLTDYTWGKKEWVLTLMTWGSSPVEVWAKRDQILKRIQEELQIPQMLDPYPPSWYGGAE</sequence>
<dbReference type="InterPro" id="IPR003806">
    <property type="entry name" value="ATP-grasp_PylC-type"/>
</dbReference>
<dbReference type="PANTHER" id="PTHR43055">
    <property type="entry name" value="FORMATE-DEPENDENT PHOSPHORIBOSYLGLYCINAMIDE FORMYLTRANSFERASE"/>
    <property type="match status" value="1"/>
</dbReference>
<dbReference type="Gene3D" id="3.30.470.20">
    <property type="entry name" value="ATP-grasp fold, B domain"/>
    <property type="match status" value="1"/>
</dbReference>
<reference evidence="6" key="1">
    <citation type="submission" date="2014-07" db="EMBL/GenBank/DDBJ databases">
        <authorList>
            <person name="Hornung V.Bastian."/>
        </authorList>
    </citation>
    <scope>NUCLEOTIDE SEQUENCE</scope>
    <source>
        <strain evidence="6">PCE-S</strain>
    </source>
</reference>
<dbReference type="GO" id="GO:0071524">
    <property type="term" value="P:pyrrolysine biosynthetic process"/>
    <property type="evidence" value="ECO:0007669"/>
    <property type="project" value="InterPro"/>
</dbReference>
<dbReference type="InterPro" id="IPR023890">
    <property type="entry name" value="Pyrrolys_PylC"/>
</dbReference>
<dbReference type="SUPFAM" id="SSF56059">
    <property type="entry name" value="Glutathione synthetase ATP-binding domain-like"/>
    <property type="match status" value="1"/>
</dbReference>
<dbReference type="NCBIfam" id="TIGR03909">
    <property type="entry name" value="pyrrolys_PylC"/>
    <property type="match status" value="1"/>
</dbReference>
<evidence type="ECO:0000256" key="3">
    <source>
        <dbReference type="ARBA" id="ARBA00022840"/>
    </source>
</evidence>
<dbReference type="PROSITE" id="PS50975">
    <property type="entry name" value="ATP_GRASP"/>
    <property type="match status" value="1"/>
</dbReference>
<dbReference type="EMBL" id="LK996017">
    <property type="protein sequence ID" value="CDX05115.1"/>
    <property type="molecule type" value="Genomic_DNA"/>
</dbReference>
<dbReference type="PANTHER" id="PTHR43055:SF1">
    <property type="entry name" value="FORMATE-DEPENDENT PHOSPHORIBOSYLGLYCINAMIDE FORMYLTRANSFERASE"/>
    <property type="match status" value="1"/>
</dbReference>
<dbReference type="AlphaFoldDB" id="A0A098B9R9"/>
<dbReference type="InterPro" id="IPR036291">
    <property type="entry name" value="NAD(P)-bd_dom_sf"/>
</dbReference>
<dbReference type="RefSeq" id="WP_208926730.1">
    <property type="nucleotide sequence ID" value="NZ_JAYFNZ010000051.1"/>
</dbReference>
<evidence type="ECO:0000313" key="6">
    <source>
        <dbReference type="EMBL" id="CDX05115.1"/>
    </source>
</evidence>
<dbReference type="GO" id="GO:0005829">
    <property type="term" value="C:cytosol"/>
    <property type="evidence" value="ECO:0007669"/>
    <property type="project" value="TreeGrafter"/>
</dbReference>
<evidence type="ECO:0000256" key="4">
    <source>
        <dbReference type="PROSITE-ProRule" id="PRU00409"/>
    </source>
</evidence>
<dbReference type="EC" id="6.3.2.-" evidence="6"/>
<protein>
    <submittedName>
        <fullName evidence="6">3-methylornithine--L-lysine ligase</fullName>
        <ecNumber evidence="6">6.3.2.-</ecNumber>
    </submittedName>
</protein>
<dbReference type="GO" id="GO:0046872">
    <property type="term" value="F:metal ion binding"/>
    <property type="evidence" value="ECO:0007669"/>
    <property type="project" value="InterPro"/>
</dbReference>
<dbReference type="SUPFAM" id="SSF51735">
    <property type="entry name" value="NAD(P)-binding Rossmann-fold domains"/>
    <property type="match status" value="1"/>
</dbReference>
<evidence type="ECO:0000256" key="2">
    <source>
        <dbReference type="ARBA" id="ARBA00022741"/>
    </source>
</evidence>
<accession>A0A098B9R9</accession>
<keyword evidence="3 4" id="KW-0067">ATP-binding</keyword>
<dbReference type="GO" id="GO:0016874">
    <property type="term" value="F:ligase activity"/>
    <property type="evidence" value="ECO:0007669"/>
    <property type="project" value="UniProtKB-KW"/>
</dbReference>
<dbReference type="Gene3D" id="3.40.50.720">
    <property type="entry name" value="NAD(P)-binding Rossmann-like Domain"/>
    <property type="match status" value="1"/>
</dbReference>
<dbReference type="GO" id="GO:0005524">
    <property type="term" value="F:ATP binding"/>
    <property type="evidence" value="ECO:0007669"/>
    <property type="project" value="UniProtKB-UniRule"/>
</dbReference>
<feature type="domain" description="ATP-grasp" evidence="5">
    <location>
        <begin position="84"/>
        <end position="279"/>
    </location>
</feature>
<evidence type="ECO:0000256" key="1">
    <source>
        <dbReference type="ARBA" id="ARBA00022598"/>
    </source>
</evidence>
<evidence type="ECO:0000259" key="5">
    <source>
        <dbReference type="PROSITE" id="PS50975"/>
    </source>
</evidence>
<organism evidence="6">
    <name type="scientific">Desulfitobacterium hafniense</name>
    <name type="common">Desulfitobacterium frappieri</name>
    <dbReference type="NCBI Taxonomy" id="49338"/>
    <lineage>
        <taxon>Bacteria</taxon>
        <taxon>Bacillati</taxon>
        <taxon>Bacillota</taxon>
        <taxon>Clostridia</taxon>
        <taxon>Eubacteriales</taxon>
        <taxon>Desulfitobacteriaceae</taxon>
        <taxon>Desulfitobacterium</taxon>
    </lineage>
</organism>
<name>A0A098B9R9_DESHA</name>
<gene>
    <name evidence="6" type="ORF">DPCES_5229</name>
</gene>
<keyword evidence="1 6" id="KW-0436">Ligase</keyword>